<dbReference type="Gene3D" id="3.40.50.1240">
    <property type="entry name" value="Phosphoglycerate mutase-like"/>
    <property type="match status" value="1"/>
</dbReference>
<evidence type="ECO:0000313" key="2">
    <source>
        <dbReference type="Proteomes" id="UP000487268"/>
    </source>
</evidence>
<keyword evidence="2" id="KW-1185">Reference proteome</keyword>
<name>A0A7K0BWE0_9ACTN</name>
<dbReference type="OrthoDB" id="9810154at2"/>
<accession>A0A7K0BWE0</accession>
<dbReference type="AlphaFoldDB" id="A0A7K0BWE0"/>
<dbReference type="InterPro" id="IPR029033">
    <property type="entry name" value="His_PPase_superfam"/>
</dbReference>
<dbReference type="Pfam" id="PF00300">
    <property type="entry name" value="His_Phos_1"/>
    <property type="match status" value="1"/>
</dbReference>
<dbReference type="EMBL" id="WEGH01000002">
    <property type="protein sequence ID" value="MQY05489.1"/>
    <property type="molecule type" value="Genomic_DNA"/>
</dbReference>
<evidence type="ECO:0000313" key="1">
    <source>
        <dbReference type="EMBL" id="MQY05489.1"/>
    </source>
</evidence>
<dbReference type="SMART" id="SM00855">
    <property type="entry name" value="PGAM"/>
    <property type="match status" value="1"/>
</dbReference>
<dbReference type="InterPro" id="IPR013078">
    <property type="entry name" value="His_Pase_superF_clade-1"/>
</dbReference>
<proteinExistence type="predicted"/>
<gene>
    <name evidence="1" type="ORF">ACRB68_35650</name>
</gene>
<dbReference type="CDD" id="cd07067">
    <property type="entry name" value="HP_PGM_like"/>
    <property type="match status" value="1"/>
</dbReference>
<dbReference type="PANTHER" id="PTHR47623">
    <property type="entry name" value="OS09G0287300 PROTEIN"/>
    <property type="match status" value="1"/>
</dbReference>
<sequence length="157" mass="16715">MPTLIVLRHAKAAAGIGLADFDRPLTERGRTDAAATGDRLRDRGLLPDAVLCSPALRTRQTLEGLALGDGVPVEFEQGIYDNDPAVLADLVRLTGDEARTLLLVGHNPAVHQLVHDLAGDAAPREFPTCAAAVIELGGPWRDLVPGTLTSAWTPKDW</sequence>
<organism evidence="1 2">
    <name type="scientific">Actinomadura macrotermitis</name>
    <dbReference type="NCBI Taxonomy" id="2585200"/>
    <lineage>
        <taxon>Bacteria</taxon>
        <taxon>Bacillati</taxon>
        <taxon>Actinomycetota</taxon>
        <taxon>Actinomycetes</taxon>
        <taxon>Streptosporangiales</taxon>
        <taxon>Thermomonosporaceae</taxon>
        <taxon>Actinomadura</taxon>
    </lineage>
</organism>
<evidence type="ECO:0008006" key="3">
    <source>
        <dbReference type="Google" id="ProtNLM"/>
    </source>
</evidence>
<dbReference type="RefSeq" id="WP_153533553.1">
    <property type="nucleotide sequence ID" value="NZ_WEGH01000002.1"/>
</dbReference>
<comment type="caution">
    <text evidence="1">The sequence shown here is derived from an EMBL/GenBank/DDBJ whole genome shotgun (WGS) entry which is preliminary data.</text>
</comment>
<dbReference type="Proteomes" id="UP000487268">
    <property type="component" value="Unassembled WGS sequence"/>
</dbReference>
<protein>
    <recommendedName>
        <fullName evidence="3">Histidine phosphatase family protein</fullName>
    </recommendedName>
</protein>
<dbReference type="SUPFAM" id="SSF53254">
    <property type="entry name" value="Phosphoglycerate mutase-like"/>
    <property type="match status" value="1"/>
</dbReference>
<reference evidence="1 2" key="1">
    <citation type="submission" date="2019-10" db="EMBL/GenBank/DDBJ databases">
        <title>Actinomadura rubteroloni sp. nov. and Actinomadura macrotermitis sp. nov., isolated from the gut of fungus growing-termite Macrotermes natalensis.</title>
        <authorList>
            <person name="Benndorf R."/>
            <person name="Martin K."/>
            <person name="Kuefner M."/>
            <person name="De Beer W."/>
            <person name="Kaster A.-K."/>
            <person name="Vollmers J."/>
            <person name="Poulsen M."/>
            <person name="Beemelmanns C."/>
        </authorList>
    </citation>
    <scope>NUCLEOTIDE SEQUENCE [LARGE SCALE GENOMIC DNA]</scope>
    <source>
        <strain evidence="1 2">RB68</strain>
    </source>
</reference>
<dbReference type="PANTHER" id="PTHR47623:SF1">
    <property type="entry name" value="OS09G0287300 PROTEIN"/>
    <property type="match status" value="1"/>
</dbReference>